<dbReference type="AlphaFoldDB" id="A0A7W4Z6B8"/>
<dbReference type="InterPro" id="IPR057326">
    <property type="entry name" value="KR_dom"/>
</dbReference>
<proteinExistence type="inferred from homology"/>
<dbReference type="Gene3D" id="3.40.50.720">
    <property type="entry name" value="NAD(P)-binding Rossmann-like Domain"/>
    <property type="match status" value="1"/>
</dbReference>
<evidence type="ECO:0000313" key="4">
    <source>
        <dbReference type="EMBL" id="MBB3048093.1"/>
    </source>
</evidence>
<dbReference type="EMBL" id="JACHWY010000002">
    <property type="protein sequence ID" value="MBB3048093.1"/>
    <property type="molecule type" value="Genomic_DNA"/>
</dbReference>
<sequence length="255" mass="27623">MSTDVKIAVVTGGASGMGRRTALRLAQRGVKVAILDMNEEALASTSSESDNLTPFRCDVSDLKQVRGVIEKIETSLGPIDQLTHCAAIMPSAPLIDMPADLITKMMAINYNGTVHLTKVVLPLMQARKRGLIVIYGSIAGYVMAPELGAYNATKAATNAYAEVLIHENRGSGVHILAVNPPMVNTPLIDQAVQTKNIRESREKGRLASPDFIVDEVEKAIAKGKEFLYPGAEAKILTWLRRFSPGLLWRIIKAST</sequence>
<organism evidence="4 5">
    <name type="scientific">Litorivivens lipolytica</name>
    <dbReference type="NCBI Taxonomy" id="1524264"/>
    <lineage>
        <taxon>Bacteria</taxon>
        <taxon>Pseudomonadati</taxon>
        <taxon>Pseudomonadota</taxon>
        <taxon>Gammaproteobacteria</taxon>
        <taxon>Litorivivens</taxon>
    </lineage>
</organism>
<evidence type="ECO:0000256" key="1">
    <source>
        <dbReference type="ARBA" id="ARBA00006484"/>
    </source>
</evidence>
<dbReference type="GO" id="GO:0016020">
    <property type="term" value="C:membrane"/>
    <property type="evidence" value="ECO:0007669"/>
    <property type="project" value="TreeGrafter"/>
</dbReference>
<comment type="caution">
    <text evidence="4">The sequence shown here is derived from an EMBL/GenBank/DDBJ whole genome shotgun (WGS) entry which is preliminary data.</text>
</comment>
<dbReference type="InterPro" id="IPR002347">
    <property type="entry name" value="SDR_fam"/>
</dbReference>
<dbReference type="Proteomes" id="UP000537130">
    <property type="component" value="Unassembled WGS sequence"/>
</dbReference>
<dbReference type="PANTHER" id="PTHR44196">
    <property type="entry name" value="DEHYDROGENASE/REDUCTASE SDR FAMILY MEMBER 7B"/>
    <property type="match status" value="1"/>
</dbReference>
<dbReference type="SMART" id="SM00822">
    <property type="entry name" value="PKS_KR"/>
    <property type="match status" value="1"/>
</dbReference>
<evidence type="ECO:0000313" key="5">
    <source>
        <dbReference type="Proteomes" id="UP000537130"/>
    </source>
</evidence>
<dbReference type="RefSeq" id="WP_183410858.1">
    <property type="nucleotide sequence ID" value="NZ_JACHWY010000002.1"/>
</dbReference>
<dbReference type="GO" id="GO:0016491">
    <property type="term" value="F:oxidoreductase activity"/>
    <property type="evidence" value="ECO:0007669"/>
    <property type="project" value="UniProtKB-KW"/>
</dbReference>
<dbReference type="Pfam" id="PF00106">
    <property type="entry name" value="adh_short"/>
    <property type="match status" value="1"/>
</dbReference>
<evidence type="ECO:0000256" key="2">
    <source>
        <dbReference type="ARBA" id="ARBA00023002"/>
    </source>
</evidence>
<dbReference type="PANTHER" id="PTHR44196:SF1">
    <property type="entry name" value="DEHYDROGENASE_REDUCTASE SDR FAMILY MEMBER 7B"/>
    <property type="match status" value="1"/>
</dbReference>
<keyword evidence="5" id="KW-1185">Reference proteome</keyword>
<dbReference type="InterPro" id="IPR036291">
    <property type="entry name" value="NAD(P)-bd_dom_sf"/>
</dbReference>
<evidence type="ECO:0000259" key="3">
    <source>
        <dbReference type="SMART" id="SM00822"/>
    </source>
</evidence>
<keyword evidence="2" id="KW-0560">Oxidoreductase</keyword>
<feature type="domain" description="Ketoreductase" evidence="3">
    <location>
        <begin position="6"/>
        <end position="182"/>
    </location>
</feature>
<dbReference type="SUPFAM" id="SSF51735">
    <property type="entry name" value="NAD(P)-binding Rossmann-fold domains"/>
    <property type="match status" value="1"/>
</dbReference>
<accession>A0A7W4Z6B8</accession>
<gene>
    <name evidence="4" type="ORF">FHR99_002359</name>
</gene>
<protein>
    <submittedName>
        <fullName evidence="4">NAD(P)-dependent dehydrogenase (Short-subunit alcohol dehydrogenase family)</fullName>
    </submittedName>
</protein>
<reference evidence="4 5" key="1">
    <citation type="submission" date="2020-08" db="EMBL/GenBank/DDBJ databases">
        <title>Genomic Encyclopedia of Type Strains, Phase III (KMG-III): the genomes of soil and plant-associated and newly described type strains.</title>
        <authorList>
            <person name="Whitman W."/>
        </authorList>
    </citation>
    <scope>NUCLEOTIDE SEQUENCE [LARGE SCALE GENOMIC DNA]</scope>
    <source>
        <strain evidence="4 5">CECT 8654</strain>
    </source>
</reference>
<dbReference type="PRINTS" id="PR00081">
    <property type="entry name" value="GDHRDH"/>
</dbReference>
<name>A0A7W4Z6B8_9GAMM</name>
<comment type="similarity">
    <text evidence="1">Belongs to the short-chain dehydrogenases/reductases (SDR) family.</text>
</comment>
<dbReference type="CDD" id="cd05233">
    <property type="entry name" value="SDR_c"/>
    <property type="match status" value="1"/>
</dbReference>